<keyword evidence="3" id="KW-0804">Transcription</keyword>
<proteinExistence type="predicted"/>
<dbReference type="OrthoDB" id="7643467at2"/>
<keyword evidence="1" id="KW-0805">Transcription regulation</keyword>
<keyword evidence="7" id="KW-1185">Reference proteome</keyword>
<dbReference type="InterPro" id="IPR036390">
    <property type="entry name" value="WH_DNA-bd_sf"/>
</dbReference>
<evidence type="ECO:0000259" key="4">
    <source>
        <dbReference type="PROSITE" id="PS50042"/>
    </source>
</evidence>
<dbReference type="CDD" id="cd00038">
    <property type="entry name" value="CAP_ED"/>
    <property type="match status" value="1"/>
</dbReference>
<dbReference type="FunFam" id="1.10.10.10:FF:000028">
    <property type="entry name" value="Fumarate/nitrate reduction transcriptional regulator Fnr"/>
    <property type="match status" value="1"/>
</dbReference>
<dbReference type="Gene3D" id="1.10.10.10">
    <property type="entry name" value="Winged helix-like DNA-binding domain superfamily/Winged helix DNA-binding domain"/>
    <property type="match status" value="1"/>
</dbReference>
<dbReference type="InterPro" id="IPR014710">
    <property type="entry name" value="RmlC-like_jellyroll"/>
</dbReference>
<feature type="domain" description="HTH crp-type" evidence="5">
    <location>
        <begin position="158"/>
        <end position="231"/>
    </location>
</feature>
<dbReference type="RefSeq" id="WP_062625648.1">
    <property type="nucleotide sequence ID" value="NZ_AP018738.1"/>
</dbReference>
<dbReference type="GO" id="GO:0003700">
    <property type="term" value="F:DNA-binding transcription factor activity"/>
    <property type="evidence" value="ECO:0007669"/>
    <property type="project" value="TreeGrafter"/>
</dbReference>
<dbReference type="Proteomes" id="UP000033070">
    <property type="component" value="Chromosome"/>
</dbReference>
<dbReference type="SUPFAM" id="SSF51206">
    <property type="entry name" value="cAMP-binding domain-like"/>
    <property type="match status" value="1"/>
</dbReference>
<feature type="domain" description="Cyclic nucleotide-binding" evidence="4">
    <location>
        <begin position="34"/>
        <end position="98"/>
    </location>
</feature>
<dbReference type="PROSITE" id="PS50042">
    <property type="entry name" value="CNMP_BINDING_3"/>
    <property type="match status" value="1"/>
</dbReference>
<dbReference type="InterPro" id="IPR036388">
    <property type="entry name" value="WH-like_DNA-bd_sf"/>
</dbReference>
<accession>A0A2Z6G9C3</accession>
<evidence type="ECO:0000256" key="2">
    <source>
        <dbReference type="ARBA" id="ARBA00023125"/>
    </source>
</evidence>
<dbReference type="SMART" id="SM00419">
    <property type="entry name" value="HTH_CRP"/>
    <property type="match status" value="1"/>
</dbReference>
<dbReference type="NCBIfam" id="NF008365">
    <property type="entry name" value="PRK11161.1"/>
    <property type="match status" value="1"/>
</dbReference>
<protein>
    <submittedName>
        <fullName evidence="6">Transcriptional activator protein Anr</fullName>
    </submittedName>
</protein>
<keyword evidence="2" id="KW-0238">DNA-binding</keyword>
<sequence>MQQIVGRSHLKVTCSVCSLRELCMPLGLSDAEMELLESLSSPKSTFKRGDFLYRSGDRFTSLYAIRMGFFKTQVLHEDGREQVTGFQMAGEIIGLDAISSDIHACDAIALEDCEVCELPFAQLESLSRDLPILQRHLHKLMSREIVRDQSIMLLLGSMRAEERLAAFLLNLSERFTARGYSPTQFQLRMSREEIGSYLGLKLETVSRAFSHFQEIGLIKVQVKSIHILNPAGLQECLNKSR</sequence>
<organism evidence="6 7">
    <name type="scientific">Ferriphaselus amnicola</name>
    <dbReference type="NCBI Taxonomy" id="1188319"/>
    <lineage>
        <taxon>Bacteria</taxon>
        <taxon>Pseudomonadati</taxon>
        <taxon>Pseudomonadota</taxon>
        <taxon>Betaproteobacteria</taxon>
        <taxon>Nitrosomonadales</taxon>
        <taxon>Gallionellaceae</taxon>
        <taxon>Ferriphaselus</taxon>
    </lineage>
</organism>
<dbReference type="GO" id="GO:0003677">
    <property type="term" value="F:DNA binding"/>
    <property type="evidence" value="ECO:0007669"/>
    <property type="project" value="UniProtKB-KW"/>
</dbReference>
<dbReference type="PANTHER" id="PTHR24567">
    <property type="entry name" value="CRP FAMILY TRANSCRIPTIONAL REGULATORY PROTEIN"/>
    <property type="match status" value="1"/>
</dbReference>
<dbReference type="PRINTS" id="PR00034">
    <property type="entry name" value="HTHCRP"/>
</dbReference>
<evidence type="ECO:0000313" key="7">
    <source>
        <dbReference type="Proteomes" id="UP000033070"/>
    </source>
</evidence>
<dbReference type="STRING" id="1188319.OYT1_00419"/>
<evidence type="ECO:0000256" key="3">
    <source>
        <dbReference type="ARBA" id="ARBA00023163"/>
    </source>
</evidence>
<dbReference type="CDD" id="cd00092">
    <property type="entry name" value="HTH_CRP"/>
    <property type="match status" value="1"/>
</dbReference>
<dbReference type="InterPro" id="IPR050397">
    <property type="entry name" value="Env_Response_Regulators"/>
</dbReference>
<dbReference type="KEGG" id="fam:OYT1_ch0332"/>
<dbReference type="EMBL" id="AP018738">
    <property type="protein sequence ID" value="BBE49905.1"/>
    <property type="molecule type" value="Genomic_DNA"/>
</dbReference>
<dbReference type="AlphaFoldDB" id="A0A2Z6G9C3"/>
<evidence type="ECO:0000259" key="5">
    <source>
        <dbReference type="PROSITE" id="PS51063"/>
    </source>
</evidence>
<dbReference type="SUPFAM" id="SSF46785">
    <property type="entry name" value="Winged helix' DNA-binding domain"/>
    <property type="match status" value="1"/>
</dbReference>
<dbReference type="PANTHER" id="PTHR24567:SF75">
    <property type="entry name" value="FUMARATE AND NITRATE REDUCTION REGULATORY PROTEIN"/>
    <property type="match status" value="1"/>
</dbReference>
<evidence type="ECO:0000313" key="6">
    <source>
        <dbReference type="EMBL" id="BBE49905.1"/>
    </source>
</evidence>
<dbReference type="SMART" id="SM00100">
    <property type="entry name" value="cNMP"/>
    <property type="match status" value="1"/>
</dbReference>
<dbReference type="GO" id="GO:0005829">
    <property type="term" value="C:cytosol"/>
    <property type="evidence" value="ECO:0007669"/>
    <property type="project" value="TreeGrafter"/>
</dbReference>
<dbReference type="Pfam" id="PF00027">
    <property type="entry name" value="cNMP_binding"/>
    <property type="match status" value="1"/>
</dbReference>
<reference evidence="6 7" key="1">
    <citation type="submission" date="2018-06" db="EMBL/GenBank/DDBJ databases">
        <title>OYT1 Genome Sequencing.</title>
        <authorList>
            <person name="Kato S."/>
            <person name="Itoh T."/>
            <person name="Ohkuma M."/>
        </authorList>
    </citation>
    <scope>NUCLEOTIDE SEQUENCE [LARGE SCALE GENOMIC DNA]</scope>
    <source>
        <strain evidence="6 7">OYT1</strain>
    </source>
</reference>
<dbReference type="InterPro" id="IPR000595">
    <property type="entry name" value="cNMP-bd_dom"/>
</dbReference>
<evidence type="ECO:0000256" key="1">
    <source>
        <dbReference type="ARBA" id="ARBA00023015"/>
    </source>
</evidence>
<dbReference type="Gene3D" id="2.60.120.10">
    <property type="entry name" value="Jelly Rolls"/>
    <property type="match status" value="1"/>
</dbReference>
<gene>
    <name evidence="6" type="ORF">OYT1_ch0332</name>
</gene>
<dbReference type="PROSITE" id="PS51063">
    <property type="entry name" value="HTH_CRP_2"/>
    <property type="match status" value="1"/>
</dbReference>
<dbReference type="InterPro" id="IPR012318">
    <property type="entry name" value="HTH_CRP"/>
</dbReference>
<dbReference type="Pfam" id="PF13545">
    <property type="entry name" value="HTH_Crp_2"/>
    <property type="match status" value="1"/>
</dbReference>
<dbReference type="InterPro" id="IPR018490">
    <property type="entry name" value="cNMP-bd_dom_sf"/>
</dbReference>
<name>A0A2Z6G9C3_9PROT</name>